<gene>
    <name evidence="2" type="ORF">IF1G_00700</name>
</gene>
<reference evidence="2 3" key="1">
    <citation type="journal article" date="2019" name="Appl. Microbiol. Biotechnol.">
        <title>Genome sequence of Isaria javanica and comparative genome analysis insights into family S53 peptidase evolution in fungal entomopathogens.</title>
        <authorList>
            <person name="Lin R."/>
            <person name="Zhang X."/>
            <person name="Xin B."/>
            <person name="Zou M."/>
            <person name="Gao Y."/>
            <person name="Qin F."/>
            <person name="Hu Q."/>
            <person name="Xie B."/>
            <person name="Cheng X."/>
        </authorList>
    </citation>
    <scope>NUCLEOTIDE SEQUENCE [LARGE SCALE GENOMIC DNA]</scope>
    <source>
        <strain evidence="2 3">IJ1G</strain>
    </source>
</reference>
<evidence type="ECO:0000256" key="1">
    <source>
        <dbReference type="SAM" id="MobiDB-lite"/>
    </source>
</evidence>
<feature type="region of interest" description="Disordered" evidence="1">
    <location>
        <begin position="116"/>
        <end position="142"/>
    </location>
</feature>
<organism evidence="2 3">
    <name type="scientific">Cordyceps javanica</name>
    <dbReference type="NCBI Taxonomy" id="43265"/>
    <lineage>
        <taxon>Eukaryota</taxon>
        <taxon>Fungi</taxon>
        <taxon>Dikarya</taxon>
        <taxon>Ascomycota</taxon>
        <taxon>Pezizomycotina</taxon>
        <taxon>Sordariomycetes</taxon>
        <taxon>Hypocreomycetidae</taxon>
        <taxon>Hypocreales</taxon>
        <taxon>Cordycipitaceae</taxon>
        <taxon>Cordyceps</taxon>
    </lineage>
</organism>
<comment type="caution">
    <text evidence="2">The sequence shown here is derived from an EMBL/GenBank/DDBJ whole genome shotgun (WGS) entry which is preliminary data.</text>
</comment>
<name>A0A545VGB3_9HYPO</name>
<feature type="region of interest" description="Disordered" evidence="1">
    <location>
        <begin position="56"/>
        <end position="102"/>
    </location>
</feature>
<keyword evidence="3" id="KW-1185">Reference proteome</keyword>
<dbReference type="EMBL" id="SPUK01000001">
    <property type="protein sequence ID" value="TQW00769.1"/>
    <property type="molecule type" value="Genomic_DNA"/>
</dbReference>
<dbReference type="AlphaFoldDB" id="A0A545VGB3"/>
<protein>
    <submittedName>
        <fullName evidence="2">Uncharacterized protein</fullName>
    </submittedName>
</protein>
<evidence type="ECO:0000313" key="2">
    <source>
        <dbReference type="EMBL" id="TQW00769.1"/>
    </source>
</evidence>
<accession>A0A545VGB3</accession>
<dbReference type="Proteomes" id="UP000315783">
    <property type="component" value="Unassembled WGS sequence"/>
</dbReference>
<proteinExistence type="predicted"/>
<sequence>MEEISGERRRRGEICRVGLVACICDKGNGRGRKEREGVGGGLLPAPAGLDAWKKYASNGAPGQKDVPKLCVKPRGKANATTKPTPQGPPHIPAAWPLDSRGPIAGDLGRARAAGNLTAEQEDRVEAWPMPGGQTKEERARVREKEVEGLSGVVPWFLRGRAVDD</sequence>
<evidence type="ECO:0000313" key="3">
    <source>
        <dbReference type="Proteomes" id="UP000315783"/>
    </source>
</evidence>